<dbReference type="CDD" id="cd02440">
    <property type="entry name" value="AdoMet_MTases"/>
    <property type="match status" value="1"/>
</dbReference>
<dbReference type="InterPro" id="IPR051052">
    <property type="entry name" value="Diverse_substrate_MTase"/>
</dbReference>
<evidence type="ECO:0000256" key="1">
    <source>
        <dbReference type="SAM" id="MobiDB-lite"/>
    </source>
</evidence>
<reference evidence="3" key="1">
    <citation type="submission" date="2023-02" db="EMBL/GenBank/DDBJ databases">
        <authorList>
            <person name="Palmer J.M."/>
        </authorList>
    </citation>
    <scope>NUCLEOTIDE SEQUENCE</scope>
    <source>
        <strain evidence="3">FW57</strain>
    </source>
</reference>
<dbReference type="InterPro" id="IPR029063">
    <property type="entry name" value="SAM-dependent_MTases_sf"/>
</dbReference>
<name>A0AAD4HZM0_9PEZI</name>
<dbReference type="SUPFAM" id="SSF53335">
    <property type="entry name" value="S-adenosyl-L-methionine-dependent methyltransferases"/>
    <property type="match status" value="1"/>
</dbReference>
<evidence type="ECO:0000313" key="4">
    <source>
        <dbReference type="Proteomes" id="UP001197093"/>
    </source>
</evidence>
<proteinExistence type="predicted"/>
<evidence type="ECO:0000313" key="3">
    <source>
        <dbReference type="EMBL" id="KAG7293479.1"/>
    </source>
</evidence>
<protein>
    <recommendedName>
        <fullName evidence="2">Methyltransferase type 11 domain-containing protein</fullName>
    </recommendedName>
</protein>
<dbReference type="InterPro" id="IPR013216">
    <property type="entry name" value="Methyltransf_11"/>
</dbReference>
<organism evidence="3 4">
    <name type="scientific">Staphylotrichum longicolle</name>
    <dbReference type="NCBI Taxonomy" id="669026"/>
    <lineage>
        <taxon>Eukaryota</taxon>
        <taxon>Fungi</taxon>
        <taxon>Dikarya</taxon>
        <taxon>Ascomycota</taxon>
        <taxon>Pezizomycotina</taxon>
        <taxon>Sordariomycetes</taxon>
        <taxon>Sordariomycetidae</taxon>
        <taxon>Sordariales</taxon>
        <taxon>Chaetomiaceae</taxon>
        <taxon>Staphylotrichum</taxon>
    </lineage>
</organism>
<dbReference type="GO" id="GO:0008757">
    <property type="term" value="F:S-adenosylmethionine-dependent methyltransferase activity"/>
    <property type="evidence" value="ECO:0007669"/>
    <property type="project" value="InterPro"/>
</dbReference>
<sequence>MSNTDSQGAAPKETTFRAFSREQGANYAEHRIDYHPRLYNSVLDFHASTGGQLDTVLDVGCGPGTAVRTLAPRFAHAVGIDPSEGMIATARSLGGVSSTSELIRFEVTTAEEAGSQLSPPIAEGSVDLLIAANAAHWFDMSAFWPQAARLLRPGGTVALWGSGSMLVDRSMPNGPAIQAAVDRFEKSLDDHMLPGNRLVRGLYANLPLPWTLAEPVPEFDRASFVRKEWNTSEGSEPIDEFYTNQKPATVDALVKVLGTASPVVRWSKAHADAVGTERDPLQIMRKEIETLLQEAGMEPGAALIKGGVGGALLMVKKSAP</sequence>
<dbReference type="Proteomes" id="UP001197093">
    <property type="component" value="Unassembled WGS sequence"/>
</dbReference>
<evidence type="ECO:0000259" key="2">
    <source>
        <dbReference type="Pfam" id="PF08241"/>
    </source>
</evidence>
<comment type="caution">
    <text evidence="3">The sequence shown here is derived from an EMBL/GenBank/DDBJ whole genome shotgun (WGS) entry which is preliminary data.</text>
</comment>
<dbReference type="PANTHER" id="PTHR44942">
    <property type="entry name" value="METHYLTRANSF_11 DOMAIN-CONTAINING PROTEIN"/>
    <property type="match status" value="1"/>
</dbReference>
<dbReference type="EMBL" id="JAHCVI010000001">
    <property type="protein sequence ID" value="KAG7293479.1"/>
    <property type="molecule type" value="Genomic_DNA"/>
</dbReference>
<dbReference type="PANTHER" id="PTHR44942:SF10">
    <property type="entry name" value="METHYLTRANSFERASE TYPE 11 DOMAIN-CONTAINING PROTEIN"/>
    <property type="match status" value="1"/>
</dbReference>
<dbReference type="Pfam" id="PF08241">
    <property type="entry name" value="Methyltransf_11"/>
    <property type="match status" value="1"/>
</dbReference>
<feature type="domain" description="Methyltransferase type 11" evidence="2">
    <location>
        <begin position="57"/>
        <end position="158"/>
    </location>
</feature>
<dbReference type="Gene3D" id="3.40.50.150">
    <property type="entry name" value="Vaccinia Virus protein VP39"/>
    <property type="match status" value="1"/>
</dbReference>
<dbReference type="AlphaFoldDB" id="A0AAD4HZM0"/>
<accession>A0AAD4HZM0</accession>
<keyword evidence="4" id="KW-1185">Reference proteome</keyword>
<feature type="region of interest" description="Disordered" evidence="1">
    <location>
        <begin position="1"/>
        <end position="22"/>
    </location>
</feature>
<gene>
    <name evidence="3" type="ORF">NEMBOFW57_003530</name>
</gene>